<dbReference type="CDD" id="cd00092">
    <property type="entry name" value="HTH_CRP"/>
    <property type="match status" value="1"/>
</dbReference>
<feature type="domain" description="HTH crp-type" evidence="4">
    <location>
        <begin position="139"/>
        <end position="210"/>
    </location>
</feature>
<dbReference type="Pfam" id="PF00027">
    <property type="entry name" value="cNMP_binding"/>
    <property type="match status" value="1"/>
</dbReference>
<keyword evidence="1" id="KW-0805">Transcription regulation</keyword>
<reference evidence="5" key="1">
    <citation type="journal article" date="2022" name="ISME J.">
        <title>Identification of active gaseous-alkane degraders at natural gas seeps.</title>
        <authorList>
            <person name="Farhan Ul Haque M."/>
            <person name="Hernandez M."/>
            <person name="Crombie A.T."/>
            <person name="Murrell J.C."/>
        </authorList>
    </citation>
    <scope>NUCLEOTIDE SEQUENCE</scope>
    <source>
        <strain evidence="5">PC2</strain>
    </source>
</reference>
<keyword evidence="3" id="KW-0804">Transcription</keyword>
<dbReference type="InterPro" id="IPR036388">
    <property type="entry name" value="WH-like_DNA-bd_sf"/>
</dbReference>
<dbReference type="RefSeq" id="WP_243067419.1">
    <property type="nucleotide sequence ID" value="NZ_JAIVFK010000013.1"/>
</dbReference>
<comment type="caution">
    <text evidence="5">The sequence shown here is derived from an EMBL/GenBank/DDBJ whole genome shotgun (WGS) entry which is preliminary data.</text>
</comment>
<sequence>MNSSFAHPTSLPFAPPPVVVDGGRARKGKPFAPLTADPFRIAPGQRLFAAGEPAAGPFRLIEGAIMVLRTLPGDRRQILDIAGPGRTIGFTAGRRHDCDAVALSPATIVRLDAGAMDQSVAMLAEIARLRDLATLLGRKTAIERLATFLLQMMGDDFEDGQRLEMPISRQDIADHLGVVIETVSRNFVALKRLGALKRAGREDVVILDAALLRRIADGHETHSAVATSESA</sequence>
<evidence type="ECO:0000313" key="6">
    <source>
        <dbReference type="Proteomes" id="UP001139104"/>
    </source>
</evidence>
<dbReference type="CDD" id="cd00038">
    <property type="entry name" value="CAP_ED"/>
    <property type="match status" value="1"/>
</dbReference>
<dbReference type="SUPFAM" id="SSF51206">
    <property type="entry name" value="cAMP-binding domain-like"/>
    <property type="match status" value="1"/>
</dbReference>
<gene>
    <name evidence="5" type="ORF">K2U94_11950</name>
</gene>
<evidence type="ECO:0000256" key="3">
    <source>
        <dbReference type="ARBA" id="ARBA00023163"/>
    </source>
</evidence>
<keyword evidence="6" id="KW-1185">Reference proteome</keyword>
<dbReference type="InterPro" id="IPR012318">
    <property type="entry name" value="HTH_CRP"/>
</dbReference>
<dbReference type="PRINTS" id="PR00034">
    <property type="entry name" value="HTHCRP"/>
</dbReference>
<dbReference type="Gene3D" id="1.10.10.10">
    <property type="entry name" value="Winged helix-like DNA-binding domain superfamily/Winged helix DNA-binding domain"/>
    <property type="match status" value="1"/>
</dbReference>
<dbReference type="InterPro" id="IPR014710">
    <property type="entry name" value="RmlC-like_jellyroll"/>
</dbReference>
<dbReference type="Pfam" id="PF13545">
    <property type="entry name" value="HTH_Crp_2"/>
    <property type="match status" value="1"/>
</dbReference>
<dbReference type="Gene3D" id="2.60.120.10">
    <property type="entry name" value="Jelly Rolls"/>
    <property type="match status" value="1"/>
</dbReference>
<dbReference type="Proteomes" id="UP001139104">
    <property type="component" value="Unassembled WGS sequence"/>
</dbReference>
<organism evidence="5 6">
    <name type="scientific">Candidatus Rhodoblastus alkanivorans</name>
    <dbReference type="NCBI Taxonomy" id="2954117"/>
    <lineage>
        <taxon>Bacteria</taxon>
        <taxon>Pseudomonadati</taxon>
        <taxon>Pseudomonadota</taxon>
        <taxon>Alphaproteobacteria</taxon>
        <taxon>Hyphomicrobiales</taxon>
        <taxon>Rhodoblastaceae</taxon>
        <taxon>Rhodoblastus</taxon>
    </lineage>
</organism>
<dbReference type="InterPro" id="IPR018490">
    <property type="entry name" value="cNMP-bd_dom_sf"/>
</dbReference>
<name>A0ABS9Z721_9HYPH</name>
<evidence type="ECO:0000313" key="5">
    <source>
        <dbReference type="EMBL" id="MCI4683469.1"/>
    </source>
</evidence>
<evidence type="ECO:0000256" key="1">
    <source>
        <dbReference type="ARBA" id="ARBA00023015"/>
    </source>
</evidence>
<protein>
    <submittedName>
        <fullName evidence="5">Crp/Fnr family transcriptional regulator</fullName>
    </submittedName>
</protein>
<evidence type="ECO:0000256" key="2">
    <source>
        <dbReference type="ARBA" id="ARBA00023125"/>
    </source>
</evidence>
<dbReference type="EMBL" id="JAIVFP010000001">
    <property type="protein sequence ID" value="MCI4683469.1"/>
    <property type="molecule type" value="Genomic_DNA"/>
</dbReference>
<dbReference type="InterPro" id="IPR036390">
    <property type="entry name" value="WH_DNA-bd_sf"/>
</dbReference>
<evidence type="ECO:0000259" key="4">
    <source>
        <dbReference type="PROSITE" id="PS51063"/>
    </source>
</evidence>
<proteinExistence type="predicted"/>
<dbReference type="PROSITE" id="PS51063">
    <property type="entry name" value="HTH_CRP_2"/>
    <property type="match status" value="1"/>
</dbReference>
<keyword evidence="2" id="KW-0238">DNA-binding</keyword>
<accession>A0ABS9Z721</accession>
<dbReference type="SMART" id="SM00419">
    <property type="entry name" value="HTH_CRP"/>
    <property type="match status" value="1"/>
</dbReference>
<dbReference type="InterPro" id="IPR000595">
    <property type="entry name" value="cNMP-bd_dom"/>
</dbReference>
<dbReference type="SUPFAM" id="SSF46785">
    <property type="entry name" value="Winged helix' DNA-binding domain"/>
    <property type="match status" value="1"/>
</dbReference>